<feature type="domain" description="Putative E3 ubiquitin-protein ligase LIN ARM-like" evidence="2">
    <location>
        <begin position="625"/>
        <end position="993"/>
    </location>
</feature>
<dbReference type="InterPro" id="IPR056514">
    <property type="entry name" value="ARM_LIN_2nd"/>
</dbReference>
<proteinExistence type="predicted"/>
<dbReference type="InterPro" id="IPR016024">
    <property type="entry name" value="ARM-type_fold"/>
</dbReference>
<organism evidence="4 5">
    <name type="scientific">Carpinus fangiana</name>
    <dbReference type="NCBI Taxonomy" id="176857"/>
    <lineage>
        <taxon>Eukaryota</taxon>
        <taxon>Viridiplantae</taxon>
        <taxon>Streptophyta</taxon>
        <taxon>Embryophyta</taxon>
        <taxon>Tracheophyta</taxon>
        <taxon>Spermatophyta</taxon>
        <taxon>Magnoliopsida</taxon>
        <taxon>eudicotyledons</taxon>
        <taxon>Gunneridae</taxon>
        <taxon>Pentapetalae</taxon>
        <taxon>rosids</taxon>
        <taxon>fabids</taxon>
        <taxon>Fagales</taxon>
        <taxon>Betulaceae</taxon>
        <taxon>Carpinus</taxon>
    </lineage>
</organism>
<dbReference type="InterPro" id="IPR055566">
    <property type="entry name" value="ARM_LIN"/>
</dbReference>
<evidence type="ECO:0008006" key="6">
    <source>
        <dbReference type="Google" id="ProtNLM"/>
    </source>
</evidence>
<dbReference type="Gene3D" id="1.25.10.10">
    <property type="entry name" value="Leucine-rich Repeat Variant"/>
    <property type="match status" value="1"/>
</dbReference>
<dbReference type="AlphaFoldDB" id="A0A5N6Q9N3"/>
<dbReference type="SUPFAM" id="SSF48371">
    <property type="entry name" value="ARM repeat"/>
    <property type="match status" value="1"/>
</dbReference>
<dbReference type="PANTHER" id="PTHR35549:SF3">
    <property type="entry name" value="E3 UBIQUITIN-PROTEIN LIGASE LIN"/>
    <property type="match status" value="1"/>
</dbReference>
<feature type="domain" description="Putative E3 ubiquitin-protein ligase LIN ARM repeats" evidence="3">
    <location>
        <begin position="462"/>
        <end position="624"/>
    </location>
</feature>
<dbReference type="InterPro" id="IPR011989">
    <property type="entry name" value="ARM-like"/>
</dbReference>
<gene>
    <name evidence="4" type="ORF">FH972_000733</name>
</gene>
<evidence type="ECO:0000313" key="5">
    <source>
        <dbReference type="Proteomes" id="UP000327013"/>
    </source>
</evidence>
<name>A0A5N6Q9N3_9ROSI</name>
<evidence type="ECO:0000259" key="2">
    <source>
        <dbReference type="Pfam" id="PF23628"/>
    </source>
</evidence>
<protein>
    <recommendedName>
        <fullName evidence="6">E3 ubiquitin-protein ligase LIN</fullName>
    </recommendedName>
</protein>
<evidence type="ECO:0000259" key="1">
    <source>
        <dbReference type="Pfam" id="PF23568"/>
    </source>
</evidence>
<evidence type="ECO:0000259" key="3">
    <source>
        <dbReference type="Pfam" id="PF23654"/>
    </source>
</evidence>
<dbReference type="Pfam" id="PF23628">
    <property type="entry name" value="ARM_LIN_C"/>
    <property type="match status" value="1"/>
</dbReference>
<feature type="domain" description="Putative E3 ubiquitin-protein ligase LIN N-terminal" evidence="1">
    <location>
        <begin position="94"/>
        <end position="327"/>
    </location>
</feature>
<sequence>MASLQQLLAEEGIARGKFSISRNPAKLKHSTQPDDSISLPIFICHRPKTVANNGSSVFSSKRVGSDCSVLGRSNTNSSASKGTSRIDEPAIDEVAIRAVISILSGYVGRCLNDVSVRENLREKCKSCLVRRKKEPDNGIFVNVELGIESIEKLVEEDQGTTKKKTTSSRELRMKTLRNSIQLLSVVDSFNSENLKKGSTCGTPNSHISACAQLYLALVYKLEKNDRFSARHLLQVFCDSPFLARTHLLPDLWEYFFLPHLLHLKIWYTREVEALSTTDYAKEKKMQALTKMYSEQMDKGTADFALYYKKWLKVSVKGPPVVPTVPLPAKLRIGSSRRGSSDSYSSLSSPQNNLYREVFGSSLERRSMDFAGQIGASINTWDLEEKEKLCTDEDNCIFVHKGDRRHRRRSRQSCGDSRVQLWPETQKTEYFRFLPCRTLPTESLVDSKHTAKNGLIGKEENGHSNDLSRAIYIVCSSDILSECEIAIRVITKAWLDSHGDPVVEAALSEASIIEGMLEVLFASNEGEILELVISILAEFVGKNEMIRQITLNYDPQLKNFMRLLRSSSLFLKAAVLLYLAKPKAKQMISFEWVPLVLRVLQFGDQLQTLFRVRCSPQIAAIYFLDQLLTGFDEDRNLENARQVVSLGGLNLLAQQIDSGDIHDRKNATLIMSCCIRADGSCRNYLAENLNMASLLELIVLESRKNCSSCAFALLADLLCLSRRTQVIELLDRLNEGWSSLNTSHILLANLLRAPPEEYPLVAAILLQLDLLGNTMECSVYREEAIEAMIAALDCQICSNKVQEQSARALLMLGGRFSFSGESSLERWLLQQAGFHETAVDSFRSQEFVIDGFFMQSNKEEEKATENWQKKVATVLFNSGKKRLLAALSDSIANGIPSLARASIITVAWMASFLHVVGDENLHFMACSILMPRLLESLDYNKDLEERVLASYSLLCLFKSSEHVSMLSSWDKDLLSKLQNLSMVTWTANQLVSILTSRWRHQY</sequence>
<accession>A0A5N6Q9N3</accession>
<keyword evidence="5" id="KW-1185">Reference proteome</keyword>
<dbReference type="OrthoDB" id="635642at2759"/>
<evidence type="ECO:0000313" key="4">
    <source>
        <dbReference type="EMBL" id="KAE7995982.1"/>
    </source>
</evidence>
<reference evidence="4 5" key="1">
    <citation type="submission" date="2019-06" db="EMBL/GenBank/DDBJ databases">
        <title>A chromosomal-level reference genome of Carpinus fangiana (Coryloideae, Betulaceae).</title>
        <authorList>
            <person name="Yang X."/>
            <person name="Wang Z."/>
            <person name="Zhang L."/>
            <person name="Hao G."/>
            <person name="Liu J."/>
            <person name="Yang Y."/>
        </authorList>
    </citation>
    <scope>NUCLEOTIDE SEQUENCE [LARGE SCALE GENOMIC DNA]</scope>
    <source>
        <strain evidence="4">Cfa_2016G</strain>
        <tissue evidence="4">Leaf</tissue>
    </source>
</reference>
<dbReference type="Pfam" id="PF23568">
    <property type="entry name" value="ARM_LIN"/>
    <property type="match status" value="1"/>
</dbReference>
<dbReference type="InterPro" id="IPR056512">
    <property type="entry name" value="LIN_N"/>
</dbReference>
<dbReference type="Pfam" id="PF23654">
    <property type="entry name" value="ARM_LIN_2nd"/>
    <property type="match status" value="1"/>
</dbReference>
<dbReference type="PANTHER" id="PTHR35549">
    <property type="entry name" value="OS04G0584500 PROTEIN"/>
    <property type="match status" value="1"/>
</dbReference>
<dbReference type="EMBL" id="CM017321">
    <property type="protein sequence ID" value="KAE7995982.1"/>
    <property type="molecule type" value="Genomic_DNA"/>
</dbReference>
<dbReference type="Proteomes" id="UP000327013">
    <property type="component" value="Chromosome 1"/>
</dbReference>